<evidence type="ECO:0000256" key="7">
    <source>
        <dbReference type="ARBA" id="ARBA00022781"/>
    </source>
</evidence>
<keyword evidence="8 13" id="KW-1133">Transmembrane helix</keyword>
<dbReference type="InterPro" id="IPR001421">
    <property type="entry name" value="ATP8_metazoa"/>
</dbReference>
<comment type="subunit">
    <text evidence="3">F-type ATPases have 2 components, CF(1) - the catalytic core - and CF(0) - the membrane proton channel.</text>
</comment>
<evidence type="ECO:0000256" key="6">
    <source>
        <dbReference type="ARBA" id="ARBA00022692"/>
    </source>
</evidence>
<geneLocation type="mitochondrion" evidence="14"/>
<keyword evidence="5 12" id="KW-0138">CF(0)</keyword>
<keyword evidence="7 12" id="KW-0375">Hydrogen ion transport</keyword>
<organism evidence="14">
    <name type="scientific">Photinus pyralis</name>
    <name type="common">Common eastern firefly</name>
    <name type="synonym">Lampyris pyralis</name>
    <dbReference type="NCBI Taxonomy" id="7054"/>
    <lineage>
        <taxon>Eukaryota</taxon>
        <taxon>Metazoa</taxon>
        <taxon>Ecdysozoa</taxon>
        <taxon>Arthropoda</taxon>
        <taxon>Hexapoda</taxon>
        <taxon>Insecta</taxon>
        <taxon>Pterygota</taxon>
        <taxon>Neoptera</taxon>
        <taxon>Endopterygota</taxon>
        <taxon>Coleoptera</taxon>
        <taxon>Polyphaga</taxon>
        <taxon>Elateriformia</taxon>
        <taxon>Elateroidea</taxon>
        <taxon>Lampyridae</taxon>
        <taxon>Lampyrinae</taxon>
        <taxon>Photinus</taxon>
    </lineage>
</organism>
<accession>A0A1W6Q6F6</accession>
<evidence type="ECO:0000256" key="5">
    <source>
        <dbReference type="ARBA" id="ARBA00022547"/>
    </source>
</evidence>
<keyword evidence="4 12" id="KW-0813">Transport</keyword>
<keyword evidence="11 13" id="KW-0472">Membrane</keyword>
<sequence length="50" mass="6201">MPQMAPLNWLILLLYFCMILVMYNTVIYTIFNYKNKDSKKISFNKFSWKW</sequence>
<dbReference type="GO" id="GO:0015078">
    <property type="term" value="F:proton transmembrane transporter activity"/>
    <property type="evidence" value="ECO:0007669"/>
    <property type="project" value="InterPro"/>
</dbReference>
<evidence type="ECO:0000256" key="3">
    <source>
        <dbReference type="ARBA" id="ARBA00011291"/>
    </source>
</evidence>
<protein>
    <recommendedName>
        <fullName evidence="12">ATP synthase complex subunit 8</fullName>
    </recommendedName>
</protein>
<keyword evidence="6 12" id="KW-0812">Transmembrane</keyword>
<evidence type="ECO:0000256" key="4">
    <source>
        <dbReference type="ARBA" id="ARBA00022448"/>
    </source>
</evidence>
<evidence type="ECO:0000256" key="13">
    <source>
        <dbReference type="SAM" id="Phobius"/>
    </source>
</evidence>
<evidence type="ECO:0000256" key="1">
    <source>
        <dbReference type="ARBA" id="ARBA00004304"/>
    </source>
</evidence>
<reference evidence="14" key="1">
    <citation type="submission" date="2017-03" db="EMBL/GenBank/DDBJ databases">
        <title>The genome of the North American firefly Photinus pyralis.</title>
        <authorList>
            <person name="Fallon T.R."/>
            <person name="Sander Lower S.E."/>
            <person name="Weng J.-K."/>
        </authorList>
    </citation>
    <scope>NUCLEOTIDE SEQUENCE</scope>
    <source>
        <strain evidence="14">CCGTCC 8369</strain>
        <tissue evidence="14">Thorax</tissue>
    </source>
</reference>
<dbReference type="AlphaFoldDB" id="A0A1W6Q6F6"/>
<dbReference type="EMBL" id="KY778696">
    <property type="protein sequence ID" value="ARO35457.1"/>
    <property type="molecule type" value="Genomic_DNA"/>
</dbReference>
<dbReference type="Pfam" id="PF00895">
    <property type="entry name" value="ATP-synt_8"/>
    <property type="match status" value="1"/>
</dbReference>
<dbReference type="GO" id="GO:0015986">
    <property type="term" value="P:proton motive force-driven ATP synthesis"/>
    <property type="evidence" value="ECO:0007669"/>
    <property type="project" value="InterPro"/>
</dbReference>
<gene>
    <name evidence="14" type="primary">atp8</name>
</gene>
<evidence type="ECO:0000256" key="11">
    <source>
        <dbReference type="ARBA" id="ARBA00023136"/>
    </source>
</evidence>
<comment type="similarity">
    <text evidence="2 12">Belongs to the ATPase protein 8 family.</text>
</comment>
<keyword evidence="9 12" id="KW-0406">Ion transport</keyword>
<evidence type="ECO:0000256" key="12">
    <source>
        <dbReference type="RuleBase" id="RU003661"/>
    </source>
</evidence>
<evidence type="ECO:0000256" key="8">
    <source>
        <dbReference type="ARBA" id="ARBA00022989"/>
    </source>
</evidence>
<proteinExistence type="inferred from homology"/>
<evidence type="ECO:0000256" key="10">
    <source>
        <dbReference type="ARBA" id="ARBA00023128"/>
    </source>
</evidence>
<dbReference type="GO" id="GO:0031966">
    <property type="term" value="C:mitochondrial membrane"/>
    <property type="evidence" value="ECO:0007669"/>
    <property type="project" value="UniProtKB-SubCell"/>
</dbReference>
<comment type="subcellular location">
    <subcellularLocation>
        <location evidence="1 12">Mitochondrion membrane</location>
        <topology evidence="1 12">Single-pass membrane protein</topology>
    </subcellularLocation>
</comment>
<feature type="transmembrane region" description="Helical" evidence="13">
    <location>
        <begin position="6"/>
        <end position="31"/>
    </location>
</feature>
<evidence type="ECO:0000256" key="9">
    <source>
        <dbReference type="ARBA" id="ARBA00023065"/>
    </source>
</evidence>
<evidence type="ECO:0000256" key="2">
    <source>
        <dbReference type="ARBA" id="ARBA00008892"/>
    </source>
</evidence>
<evidence type="ECO:0000313" key="14">
    <source>
        <dbReference type="EMBL" id="ARO35457.1"/>
    </source>
</evidence>
<dbReference type="GO" id="GO:0045259">
    <property type="term" value="C:proton-transporting ATP synthase complex"/>
    <property type="evidence" value="ECO:0007669"/>
    <property type="project" value="UniProtKB-KW"/>
</dbReference>
<name>A0A1W6Q6F6_PHOPY</name>
<keyword evidence="10 12" id="KW-0496">Mitochondrion</keyword>